<feature type="transmembrane region" description="Helical" evidence="2">
    <location>
        <begin position="161"/>
        <end position="179"/>
    </location>
</feature>
<feature type="region of interest" description="Disordered" evidence="1">
    <location>
        <begin position="50"/>
        <end position="73"/>
    </location>
</feature>
<evidence type="ECO:0000259" key="3">
    <source>
        <dbReference type="Pfam" id="PF14237"/>
    </source>
</evidence>
<keyword evidence="2" id="KW-0472">Membrane</keyword>
<proteinExistence type="predicted"/>
<feature type="domain" description="GYF" evidence="3">
    <location>
        <begin position="5"/>
        <end position="50"/>
    </location>
</feature>
<gene>
    <name evidence="4" type="ORF">KDD17_13705</name>
</gene>
<dbReference type="Pfam" id="PF14237">
    <property type="entry name" value="GYF_2"/>
    <property type="match status" value="1"/>
</dbReference>
<dbReference type="PANTHER" id="PTHR34980:SF2">
    <property type="entry name" value="INNER MEMBRANE PROTEIN YHAH-RELATED"/>
    <property type="match status" value="1"/>
</dbReference>
<evidence type="ECO:0000256" key="1">
    <source>
        <dbReference type="SAM" id="MobiDB-lite"/>
    </source>
</evidence>
<evidence type="ECO:0000313" key="4">
    <source>
        <dbReference type="EMBL" id="QUJ75972.1"/>
    </source>
</evidence>
<keyword evidence="5" id="KW-1185">Reference proteome</keyword>
<name>A0A975JCS3_9RHOB</name>
<keyword evidence="2" id="KW-1133">Transmembrane helix</keyword>
<dbReference type="GO" id="GO:0005886">
    <property type="term" value="C:plasma membrane"/>
    <property type="evidence" value="ECO:0007669"/>
    <property type="project" value="TreeGrafter"/>
</dbReference>
<keyword evidence="2" id="KW-0812">Transmembrane</keyword>
<sequence>MAQEWYFAFEGTSKGPIDQDEFEDLIANGTIRSDTLVWQEGMEDWIPLAQARSVSRTPPQPPRRPVSDMQDPAREDANSFMGALKDGFARYVDFRTRSTRSQFWWWMVWMILLGGLTGGLDAALGFYDVGPINGLFSLATLLPSIAVAIRRLHDIGRTGWWVLLYFIPILGWIVLIIFYCQRSQDHANQWGNEPAH</sequence>
<dbReference type="InterPro" id="IPR008523">
    <property type="entry name" value="DUF805"/>
</dbReference>
<feature type="transmembrane region" description="Helical" evidence="2">
    <location>
        <begin position="103"/>
        <end position="126"/>
    </location>
</feature>
<protein>
    <submittedName>
        <fullName evidence="4">DUF805 domain-containing protein</fullName>
    </submittedName>
</protein>
<dbReference type="RefSeq" id="WP_212704170.1">
    <property type="nucleotide sequence ID" value="NZ_CP073581.1"/>
</dbReference>
<organism evidence="4 5">
    <name type="scientific">Sulfitobacter albidus</name>
    <dbReference type="NCBI Taxonomy" id="2829501"/>
    <lineage>
        <taxon>Bacteria</taxon>
        <taxon>Pseudomonadati</taxon>
        <taxon>Pseudomonadota</taxon>
        <taxon>Alphaproteobacteria</taxon>
        <taxon>Rhodobacterales</taxon>
        <taxon>Roseobacteraceae</taxon>
        <taxon>Sulfitobacter</taxon>
    </lineage>
</organism>
<dbReference type="Proteomes" id="UP000683291">
    <property type="component" value="Chromosome 1"/>
</dbReference>
<reference evidence="4" key="1">
    <citation type="submission" date="2021-04" db="EMBL/GenBank/DDBJ databases">
        <title>Complete genome sequence for Sulfitobacter sp. strain JK7-1.</title>
        <authorList>
            <person name="Park S.-J."/>
        </authorList>
    </citation>
    <scope>NUCLEOTIDE SEQUENCE</scope>
    <source>
        <strain evidence="4">JK7-1</strain>
    </source>
</reference>
<evidence type="ECO:0000256" key="2">
    <source>
        <dbReference type="SAM" id="Phobius"/>
    </source>
</evidence>
<evidence type="ECO:0000313" key="5">
    <source>
        <dbReference type="Proteomes" id="UP000683291"/>
    </source>
</evidence>
<dbReference type="EMBL" id="CP073581">
    <property type="protein sequence ID" value="QUJ75972.1"/>
    <property type="molecule type" value="Genomic_DNA"/>
</dbReference>
<dbReference type="KEGG" id="sual:KDD17_13705"/>
<accession>A0A975JCS3</accession>
<dbReference type="PANTHER" id="PTHR34980">
    <property type="entry name" value="INNER MEMBRANE PROTEIN-RELATED-RELATED"/>
    <property type="match status" value="1"/>
</dbReference>
<dbReference type="Pfam" id="PF05656">
    <property type="entry name" value="DUF805"/>
    <property type="match status" value="1"/>
</dbReference>
<dbReference type="InterPro" id="IPR025640">
    <property type="entry name" value="GYF_2"/>
</dbReference>
<dbReference type="AlphaFoldDB" id="A0A975JCS3"/>